<dbReference type="RefSeq" id="WP_269309141.1">
    <property type="nucleotide sequence ID" value="NZ_CP098242.1"/>
</dbReference>
<evidence type="ECO:0000256" key="7">
    <source>
        <dbReference type="SAM" id="Phobius"/>
    </source>
</evidence>
<evidence type="ECO:0000256" key="2">
    <source>
        <dbReference type="ARBA" id="ARBA00022475"/>
    </source>
</evidence>
<keyword evidence="9" id="KW-0762">Sugar transport</keyword>
<evidence type="ECO:0000256" key="6">
    <source>
        <dbReference type="SAM" id="MobiDB-lite"/>
    </source>
</evidence>
<dbReference type="PANTHER" id="PTHR43124">
    <property type="entry name" value="PURINE EFFLUX PUMP PBUE"/>
    <property type="match status" value="1"/>
</dbReference>
<dbReference type="Proteomes" id="UP001156215">
    <property type="component" value="Chromosome"/>
</dbReference>
<feature type="transmembrane region" description="Helical" evidence="7">
    <location>
        <begin position="159"/>
        <end position="180"/>
    </location>
</feature>
<evidence type="ECO:0000313" key="9">
    <source>
        <dbReference type="EMBL" id="WAW10141.1"/>
    </source>
</evidence>
<accession>A0A9E9P4I1</accession>
<feature type="domain" description="Major facilitator superfamily (MFS) profile" evidence="8">
    <location>
        <begin position="27"/>
        <end position="412"/>
    </location>
</feature>
<feature type="transmembrane region" description="Helical" evidence="7">
    <location>
        <begin position="31"/>
        <end position="51"/>
    </location>
</feature>
<feature type="transmembrane region" description="Helical" evidence="7">
    <location>
        <begin position="319"/>
        <end position="339"/>
    </location>
</feature>
<dbReference type="EMBL" id="CP098242">
    <property type="protein sequence ID" value="WAW10141.1"/>
    <property type="molecule type" value="Genomic_DNA"/>
</dbReference>
<feature type="transmembrane region" description="Helical" evidence="7">
    <location>
        <begin position="71"/>
        <end position="93"/>
    </location>
</feature>
<reference evidence="9" key="1">
    <citation type="journal article" date="2022" name="Front. Microbiol.">
        <title>New perspectives on an old grouping: The genomic and phenotypic variability of Oxalobacter formigenes and the implications for calcium oxalate stone prevention.</title>
        <authorList>
            <person name="Chmiel J.A."/>
            <person name="Carr C."/>
            <person name="Stuivenberg G.A."/>
            <person name="Venema R."/>
            <person name="Chanyi R.M."/>
            <person name="Al K.F."/>
            <person name="Giguere D."/>
            <person name="Say H."/>
            <person name="Akouris P.P."/>
            <person name="Dominguez Romero S.A."/>
            <person name="Kwong A."/>
            <person name="Tai V."/>
            <person name="Koval S.F."/>
            <person name="Razvi H."/>
            <person name="Bjazevic J."/>
            <person name="Burton J.P."/>
        </authorList>
    </citation>
    <scope>NUCLEOTIDE SEQUENCE</scope>
    <source>
        <strain evidence="9">WoOx3</strain>
    </source>
</reference>
<dbReference type="SUPFAM" id="SSF103473">
    <property type="entry name" value="MFS general substrate transporter"/>
    <property type="match status" value="1"/>
</dbReference>
<evidence type="ECO:0000313" key="10">
    <source>
        <dbReference type="Proteomes" id="UP001156215"/>
    </source>
</evidence>
<feature type="transmembrane region" description="Helical" evidence="7">
    <location>
        <begin position="292"/>
        <end position="313"/>
    </location>
</feature>
<evidence type="ECO:0000256" key="1">
    <source>
        <dbReference type="ARBA" id="ARBA00004651"/>
    </source>
</evidence>
<keyword evidence="10" id="KW-1185">Reference proteome</keyword>
<evidence type="ECO:0000259" key="8">
    <source>
        <dbReference type="PROSITE" id="PS50850"/>
    </source>
</evidence>
<feature type="transmembrane region" description="Helical" evidence="7">
    <location>
        <begin position="264"/>
        <end position="285"/>
    </location>
</feature>
<keyword evidence="4 7" id="KW-1133">Transmembrane helix</keyword>
<feature type="transmembrane region" description="Helical" evidence="7">
    <location>
        <begin position="186"/>
        <end position="211"/>
    </location>
</feature>
<evidence type="ECO:0000256" key="5">
    <source>
        <dbReference type="ARBA" id="ARBA00023136"/>
    </source>
</evidence>
<dbReference type="KEGG" id="ovb:NB640_00250"/>
<feature type="transmembrane region" description="Helical" evidence="7">
    <location>
        <begin position="125"/>
        <end position="147"/>
    </location>
</feature>
<dbReference type="NCBIfam" id="NF002921">
    <property type="entry name" value="PRK03545.1"/>
    <property type="match status" value="1"/>
</dbReference>
<feature type="region of interest" description="Disordered" evidence="6">
    <location>
        <begin position="1"/>
        <end position="21"/>
    </location>
</feature>
<name>A0A9E9P4I1_9BURK</name>
<dbReference type="CDD" id="cd17324">
    <property type="entry name" value="MFS_NepI_like"/>
    <property type="match status" value="1"/>
</dbReference>
<proteinExistence type="predicted"/>
<dbReference type="Gene3D" id="1.20.1250.20">
    <property type="entry name" value="MFS general substrate transporter like domains"/>
    <property type="match status" value="1"/>
</dbReference>
<evidence type="ECO:0000256" key="3">
    <source>
        <dbReference type="ARBA" id="ARBA00022692"/>
    </source>
</evidence>
<feature type="transmembrane region" description="Helical" evidence="7">
    <location>
        <begin position="384"/>
        <end position="407"/>
    </location>
</feature>
<dbReference type="InterPro" id="IPR036259">
    <property type="entry name" value="MFS_trans_sf"/>
</dbReference>
<dbReference type="InterPro" id="IPR050189">
    <property type="entry name" value="MFS_Efflux_Transporters"/>
</dbReference>
<dbReference type="Pfam" id="PF07690">
    <property type="entry name" value="MFS_1"/>
    <property type="match status" value="1"/>
</dbReference>
<sequence length="417" mass="44342">MSTSPPDQNEKNTPPVSRQDNPYTLKSHLKAWLPAFSLSLSTFIFVSTEFMPVGLLPDMAAGLERTLPEMGMIMTFYAWTVALMSLPLTIISANLERKKLLLSLLVVFIAGNVLAAIASSFNVLLAARICIALAHSIFWSIVTPLAYRVAPKGKEAQALGLVVAGASLAAVLGVPLGTAIGHSMGWRWAFAAVSIVATVVLVVMYLILPLLPSSNAGSLKSLPTLLKRPPLLMAYLLTMLVVCGHFIAYTYLTPYLRDIGHFSPQLVVVILLVMGGAGVIGSIVLSNTIGRYPVIMFYLPMTLVALSLLTLKVGMVDLLSAYAICFVWGAAMTGVGLVLQSKVLKLAHDATDVATSIYSGIYNVGIGAGALIGGQVYNKYGLGNVGYAGFLFVLIAQALMIALKLSLRKAVAALEAR</sequence>
<protein>
    <submittedName>
        <fullName evidence="9">Sugar transporter</fullName>
    </submittedName>
</protein>
<dbReference type="GO" id="GO:0005886">
    <property type="term" value="C:plasma membrane"/>
    <property type="evidence" value="ECO:0007669"/>
    <property type="project" value="UniProtKB-SubCell"/>
</dbReference>
<evidence type="ECO:0000256" key="4">
    <source>
        <dbReference type="ARBA" id="ARBA00022989"/>
    </source>
</evidence>
<dbReference type="InterPro" id="IPR020846">
    <property type="entry name" value="MFS_dom"/>
</dbReference>
<dbReference type="PANTHER" id="PTHR43124:SF4">
    <property type="entry name" value="SUGAR EFFLUX TRANSPORTER"/>
    <property type="match status" value="1"/>
</dbReference>
<keyword evidence="5 7" id="KW-0472">Membrane</keyword>
<organism evidence="9 10">
    <name type="scientific">Oxalobacter vibrioformis</name>
    <dbReference type="NCBI Taxonomy" id="933080"/>
    <lineage>
        <taxon>Bacteria</taxon>
        <taxon>Pseudomonadati</taxon>
        <taxon>Pseudomonadota</taxon>
        <taxon>Betaproteobacteria</taxon>
        <taxon>Burkholderiales</taxon>
        <taxon>Oxalobacteraceae</taxon>
        <taxon>Oxalobacter</taxon>
    </lineage>
</organism>
<keyword evidence="2" id="KW-1003">Cell membrane</keyword>
<feature type="transmembrane region" description="Helical" evidence="7">
    <location>
        <begin position="232"/>
        <end position="252"/>
    </location>
</feature>
<comment type="subcellular location">
    <subcellularLocation>
        <location evidence="1">Cell membrane</location>
        <topology evidence="1">Multi-pass membrane protein</topology>
    </subcellularLocation>
</comment>
<keyword evidence="9" id="KW-0813">Transport</keyword>
<keyword evidence="3 7" id="KW-0812">Transmembrane</keyword>
<dbReference type="GO" id="GO:0022857">
    <property type="term" value="F:transmembrane transporter activity"/>
    <property type="evidence" value="ECO:0007669"/>
    <property type="project" value="InterPro"/>
</dbReference>
<dbReference type="PROSITE" id="PS50850">
    <property type="entry name" value="MFS"/>
    <property type="match status" value="1"/>
</dbReference>
<feature type="transmembrane region" description="Helical" evidence="7">
    <location>
        <begin position="100"/>
        <end position="119"/>
    </location>
</feature>
<dbReference type="InterPro" id="IPR011701">
    <property type="entry name" value="MFS"/>
</dbReference>
<dbReference type="AlphaFoldDB" id="A0A9E9P4I1"/>
<gene>
    <name evidence="9" type="ORF">NB640_00250</name>
</gene>
<feature type="transmembrane region" description="Helical" evidence="7">
    <location>
        <begin position="360"/>
        <end position="378"/>
    </location>
</feature>